<dbReference type="PROSITE" id="PS50103">
    <property type="entry name" value="ZF_C3H1"/>
    <property type="match status" value="1"/>
</dbReference>
<evidence type="ECO:0000256" key="4">
    <source>
        <dbReference type="ARBA" id="ARBA00022771"/>
    </source>
</evidence>
<organism evidence="18">
    <name type="scientific">Dissoconium aciculare CBS 342.82</name>
    <dbReference type="NCBI Taxonomy" id="1314786"/>
    <lineage>
        <taxon>Eukaryota</taxon>
        <taxon>Fungi</taxon>
        <taxon>Dikarya</taxon>
        <taxon>Ascomycota</taxon>
        <taxon>Pezizomycotina</taxon>
        <taxon>Dothideomycetes</taxon>
        <taxon>Dothideomycetidae</taxon>
        <taxon>Mycosphaerellales</taxon>
        <taxon>Dissoconiaceae</taxon>
        <taxon>Dissoconium</taxon>
    </lineage>
</organism>
<dbReference type="InterPro" id="IPR001841">
    <property type="entry name" value="Znf_RING"/>
</dbReference>
<evidence type="ECO:0000259" key="16">
    <source>
        <dbReference type="PROSITE" id="PS50103"/>
    </source>
</evidence>
<dbReference type="Pfam" id="PF14570">
    <property type="entry name" value="zf-RING_4"/>
    <property type="match status" value="1"/>
</dbReference>
<keyword evidence="17" id="KW-1185">Reference proteome</keyword>
<protein>
    <recommendedName>
        <fullName evidence="19">RING-type domain-containing protein</fullName>
    </recommendedName>
</protein>
<evidence type="ECO:0000259" key="15">
    <source>
        <dbReference type="PROSITE" id="PS50102"/>
    </source>
</evidence>
<evidence type="ECO:0000313" key="17">
    <source>
        <dbReference type="Proteomes" id="UP000504637"/>
    </source>
</evidence>
<evidence type="ECO:0000256" key="5">
    <source>
        <dbReference type="ARBA" id="ARBA00022833"/>
    </source>
</evidence>
<feature type="compositionally biased region" description="Basic residues" evidence="13">
    <location>
        <begin position="722"/>
        <end position="733"/>
    </location>
</feature>
<evidence type="ECO:0000256" key="10">
    <source>
        <dbReference type="ARBA" id="ARBA00023242"/>
    </source>
</evidence>
<dbReference type="InterPro" id="IPR012677">
    <property type="entry name" value="Nucleotide-bd_a/b_plait_sf"/>
</dbReference>
<feature type="region of interest" description="Disordered" evidence="13">
    <location>
        <begin position="238"/>
        <end position="293"/>
    </location>
</feature>
<dbReference type="GO" id="GO:0016567">
    <property type="term" value="P:protein ubiquitination"/>
    <property type="evidence" value="ECO:0007669"/>
    <property type="project" value="TreeGrafter"/>
</dbReference>
<dbReference type="PANTHER" id="PTHR12603:SF0">
    <property type="entry name" value="CCR4-NOT TRANSCRIPTION COMPLEX SUBUNIT 4"/>
    <property type="match status" value="1"/>
</dbReference>
<evidence type="ECO:0000256" key="3">
    <source>
        <dbReference type="ARBA" id="ARBA00022723"/>
    </source>
</evidence>
<keyword evidence="2" id="KW-0678">Repressor</keyword>
<dbReference type="GO" id="GO:0005634">
    <property type="term" value="C:nucleus"/>
    <property type="evidence" value="ECO:0007669"/>
    <property type="project" value="UniProtKB-SubCell"/>
</dbReference>
<dbReference type="Gene3D" id="3.30.70.330">
    <property type="match status" value="1"/>
</dbReference>
<dbReference type="InterPro" id="IPR000571">
    <property type="entry name" value="Znf_CCCH"/>
</dbReference>
<dbReference type="Gene3D" id="3.30.40.10">
    <property type="entry name" value="Zinc/RING finger domain, C3HC4 (zinc finger)"/>
    <property type="match status" value="1"/>
</dbReference>
<dbReference type="Pfam" id="PF00076">
    <property type="entry name" value="RRM_1"/>
    <property type="match status" value="1"/>
</dbReference>
<dbReference type="SUPFAM" id="SSF57850">
    <property type="entry name" value="RING/U-box"/>
    <property type="match status" value="1"/>
</dbReference>
<dbReference type="InterPro" id="IPR039515">
    <property type="entry name" value="NOT4_mRING-HC-C4C4"/>
</dbReference>
<dbReference type="GO" id="GO:0000956">
    <property type="term" value="P:nuclear-transcribed mRNA catabolic process"/>
    <property type="evidence" value="ECO:0007669"/>
    <property type="project" value="UniProtKB-ARBA"/>
</dbReference>
<dbReference type="SMART" id="SM00360">
    <property type="entry name" value="RRM"/>
    <property type="match status" value="1"/>
</dbReference>
<evidence type="ECO:0000256" key="11">
    <source>
        <dbReference type="PROSITE-ProRule" id="PRU00176"/>
    </source>
</evidence>
<keyword evidence="8" id="KW-0175">Coiled coil</keyword>
<dbReference type="CDD" id="cd16618">
    <property type="entry name" value="mRING-HC-C4C4_CNOT4"/>
    <property type="match status" value="1"/>
</dbReference>
<keyword evidence="3 12" id="KW-0479">Metal-binding</keyword>
<keyword evidence="6 11" id="KW-0694">RNA-binding</keyword>
<sequence>MSKSIQDQFIDDDEDETCPLCVEEFDLTDKGFRPCECGYQICQFCYHNVKTNMNGLCPACRRPYDDNKIQYKVITPEETAAHKARQAQKAKKSQAAAQKEKAKAEADNMSRKHLAGLRVVQKNLVYVTGLNPTTQEDQLLQTLRGDQYFGQYGKIIKIVVSKAKDPSNPHSVGVYVTYERKEDAASCIALVDGSKNGERTLRAQFGTTKYCSSYLRGETCLNRNCMFLHEPGEANESYSRAELSAHNAGSSQHGRSAPPQPQQPLASAAPPMARSGSTEPSNSPPSDRPALPSTASWASKTVLPARTESRAASVSVGSPAVTNAVLDPTPSESRPTPTPAPQTQPTAQPAPVETKPASAPAHAPPRSGTNASRLSPFLSLVKGLKLEDFQLVWSPSCLSEADLGIVNSYPPLFDQNGGPRRRARRQREEEQRRMEQEAQAFQQPPAVEADEDPEMSGSLQLGGEPEERQNIHQTPTAIHPPGQEGGLNQRFQFGGDNLNPSAGSHGLTQQQLLLQTLKPSPSPNFTNNAGQAANAQSTLTQQNGAPGHQRNVSRYSFANDTASASTAVKPVANAKLMNQQSSMMPTTGSSHFGAQQPHGQFYTSNVQGPPPGLKPTGTPPVSGNLTFGQGHGFATGGLQYVAGTARNQQDNYYRDLMRGGRDAAAGGGMDAKREFNSFPNYNSTHPSTVAYPPAGQSSAFATSTTSPSVLSAFGGDGEKQRSSKKKGKKHRHANTSSSSGGGVVDAASDPMPTPSHLLQTRLHQQGAAGLGGANSFAGQATGAAAGGLYSVMHGGGGGYGARW</sequence>
<evidence type="ECO:0000313" key="18">
    <source>
        <dbReference type="RefSeq" id="XP_033460416.1"/>
    </source>
</evidence>
<feature type="domain" description="RING-type" evidence="14">
    <location>
        <begin position="18"/>
        <end position="61"/>
    </location>
</feature>
<dbReference type="GO" id="GO:0003723">
    <property type="term" value="F:RNA binding"/>
    <property type="evidence" value="ECO:0007669"/>
    <property type="project" value="UniProtKB-UniRule"/>
</dbReference>
<feature type="compositionally biased region" description="Basic and acidic residues" evidence="13">
    <location>
        <begin position="426"/>
        <end position="436"/>
    </location>
</feature>
<proteinExistence type="predicted"/>
<feature type="compositionally biased region" description="Low complexity" evidence="13">
    <location>
        <begin position="263"/>
        <end position="273"/>
    </location>
</feature>
<evidence type="ECO:0000256" key="8">
    <source>
        <dbReference type="ARBA" id="ARBA00023054"/>
    </source>
</evidence>
<name>A0A6J3M5Q9_9PEZI</name>
<evidence type="ECO:0000256" key="1">
    <source>
        <dbReference type="ARBA" id="ARBA00004123"/>
    </source>
</evidence>
<dbReference type="GeneID" id="54365358"/>
<reference evidence="18" key="2">
    <citation type="submission" date="2020-04" db="EMBL/GenBank/DDBJ databases">
        <authorList>
            <consortium name="NCBI Genome Project"/>
        </authorList>
    </citation>
    <scope>NUCLEOTIDE SEQUENCE</scope>
    <source>
        <strain evidence="18">CBS 342.82</strain>
    </source>
</reference>
<reference evidence="18" key="1">
    <citation type="submission" date="2020-01" db="EMBL/GenBank/DDBJ databases">
        <authorList>
            <consortium name="DOE Joint Genome Institute"/>
            <person name="Haridas S."/>
            <person name="Albert R."/>
            <person name="Binder M."/>
            <person name="Bloem J."/>
            <person name="Labutti K."/>
            <person name="Salamov A."/>
            <person name="Andreopoulos B."/>
            <person name="Baker S.E."/>
            <person name="Barry K."/>
            <person name="Bills G."/>
            <person name="Bluhm B.H."/>
            <person name="Cannon C."/>
            <person name="Castanera R."/>
            <person name="Culley D.E."/>
            <person name="Daum C."/>
            <person name="Ezra D."/>
            <person name="Gonzalez J.B."/>
            <person name="Henrissat B."/>
            <person name="Kuo A."/>
            <person name="Liang C."/>
            <person name="Lipzen A."/>
            <person name="Lutzoni F."/>
            <person name="Magnuson J."/>
            <person name="Mondo S."/>
            <person name="Nolan M."/>
            <person name="Ohm R."/>
            <person name="Pangilinan J."/>
            <person name="Park H.-J."/>
            <person name="Ramirez L."/>
            <person name="Alfaro M."/>
            <person name="Sun H."/>
            <person name="Tritt A."/>
            <person name="Yoshinaga Y."/>
            <person name="Zwiers L.-H."/>
            <person name="Turgeon B.G."/>
            <person name="Goodwin S.B."/>
            <person name="Spatafora J.W."/>
            <person name="Crous P.W."/>
            <person name="Grigoriev I.V."/>
        </authorList>
    </citation>
    <scope>NUCLEOTIDE SEQUENCE</scope>
    <source>
        <strain evidence="18">CBS 342.82</strain>
    </source>
</reference>
<dbReference type="GO" id="GO:0008270">
    <property type="term" value="F:zinc ion binding"/>
    <property type="evidence" value="ECO:0007669"/>
    <property type="project" value="UniProtKB-KW"/>
</dbReference>
<feature type="compositionally biased region" description="Low complexity" evidence="13">
    <location>
        <begin position="343"/>
        <end position="365"/>
    </location>
</feature>
<evidence type="ECO:0000256" key="2">
    <source>
        <dbReference type="ARBA" id="ARBA00022491"/>
    </source>
</evidence>
<keyword evidence="5 12" id="KW-0862">Zinc</keyword>
<feature type="region of interest" description="Disordered" evidence="13">
    <location>
        <begin position="80"/>
        <end position="107"/>
    </location>
</feature>
<dbReference type="InterPro" id="IPR003954">
    <property type="entry name" value="RRM_euk-type"/>
</dbReference>
<dbReference type="FunFam" id="3.30.70.330:FF:000257">
    <property type="entry name" value="CCR4-NOT core complex subunit Not4"/>
    <property type="match status" value="1"/>
</dbReference>
<feature type="region of interest" description="Disordered" evidence="13">
    <location>
        <begin position="409"/>
        <end position="505"/>
    </location>
</feature>
<dbReference type="OrthoDB" id="1923159at2759"/>
<dbReference type="InterPro" id="IPR039780">
    <property type="entry name" value="Mot2"/>
</dbReference>
<feature type="region of interest" description="Disordered" evidence="13">
    <location>
        <begin position="710"/>
        <end position="756"/>
    </location>
</feature>
<gene>
    <name evidence="18" type="ORF">K489DRAFT_409247</name>
</gene>
<keyword evidence="7" id="KW-0805">Transcription regulation</keyword>
<evidence type="ECO:0000256" key="9">
    <source>
        <dbReference type="ARBA" id="ARBA00023163"/>
    </source>
</evidence>
<feature type="domain" description="C3H1-type" evidence="16">
    <location>
        <begin position="205"/>
        <end position="232"/>
    </location>
</feature>
<feature type="compositionally biased region" description="Basic and acidic residues" evidence="13">
    <location>
        <begin position="98"/>
        <end position="107"/>
    </location>
</feature>
<dbReference type="GO" id="GO:0010557">
    <property type="term" value="P:positive regulation of macromolecule biosynthetic process"/>
    <property type="evidence" value="ECO:0007669"/>
    <property type="project" value="UniProtKB-ARBA"/>
</dbReference>
<dbReference type="InterPro" id="IPR035979">
    <property type="entry name" value="RBD_domain_sf"/>
</dbReference>
<evidence type="ECO:0000256" key="13">
    <source>
        <dbReference type="SAM" id="MobiDB-lite"/>
    </source>
</evidence>
<evidence type="ECO:0000256" key="12">
    <source>
        <dbReference type="PROSITE-ProRule" id="PRU00723"/>
    </source>
</evidence>
<evidence type="ECO:0000256" key="6">
    <source>
        <dbReference type="ARBA" id="ARBA00022884"/>
    </source>
</evidence>
<evidence type="ECO:0008006" key="19">
    <source>
        <dbReference type="Google" id="ProtNLM"/>
    </source>
</evidence>
<dbReference type="PROSITE" id="PS50102">
    <property type="entry name" value="RRM"/>
    <property type="match status" value="1"/>
</dbReference>
<reference evidence="18" key="3">
    <citation type="submission" date="2025-08" db="UniProtKB">
        <authorList>
            <consortium name="RefSeq"/>
        </authorList>
    </citation>
    <scope>IDENTIFICATION</scope>
    <source>
        <strain evidence="18">CBS 342.82</strain>
    </source>
</reference>
<dbReference type="FunFam" id="3.30.40.10:FF:000006">
    <property type="entry name" value="CCR4-NOT transcription complex subunit 4"/>
    <property type="match status" value="1"/>
</dbReference>
<dbReference type="PROSITE" id="PS50089">
    <property type="entry name" value="ZF_RING_2"/>
    <property type="match status" value="1"/>
</dbReference>
<keyword evidence="10" id="KW-0539">Nucleus</keyword>
<dbReference type="InterPro" id="IPR013083">
    <property type="entry name" value="Znf_RING/FYVE/PHD"/>
</dbReference>
<dbReference type="CDD" id="cd12438">
    <property type="entry name" value="RRM_CNOT4"/>
    <property type="match status" value="1"/>
</dbReference>
<keyword evidence="4 12" id="KW-0863">Zinc-finger</keyword>
<dbReference type="Proteomes" id="UP000504637">
    <property type="component" value="Unplaced"/>
</dbReference>
<feature type="region of interest" description="Disordered" evidence="13">
    <location>
        <begin position="310"/>
        <end position="372"/>
    </location>
</feature>
<feature type="compositionally biased region" description="Basic residues" evidence="13">
    <location>
        <begin position="82"/>
        <end position="92"/>
    </location>
</feature>
<dbReference type="InterPro" id="IPR034261">
    <property type="entry name" value="CNOT4_RRM"/>
</dbReference>
<dbReference type="SMART" id="SM00361">
    <property type="entry name" value="RRM_1"/>
    <property type="match status" value="1"/>
</dbReference>
<evidence type="ECO:0000256" key="7">
    <source>
        <dbReference type="ARBA" id="ARBA00023015"/>
    </source>
</evidence>
<dbReference type="RefSeq" id="XP_033460416.1">
    <property type="nucleotide sequence ID" value="XM_033607559.1"/>
</dbReference>
<comment type="subcellular location">
    <subcellularLocation>
        <location evidence="1">Nucleus</location>
    </subcellularLocation>
</comment>
<feature type="domain" description="RRM" evidence="15">
    <location>
        <begin position="123"/>
        <end position="208"/>
    </location>
</feature>
<feature type="compositionally biased region" description="Low complexity" evidence="13">
    <location>
        <begin position="437"/>
        <end position="447"/>
    </location>
</feature>
<dbReference type="InterPro" id="IPR000504">
    <property type="entry name" value="RRM_dom"/>
</dbReference>
<keyword evidence="9" id="KW-0804">Transcription</keyword>
<dbReference type="GO" id="GO:0030015">
    <property type="term" value="C:CCR4-NOT core complex"/>
    <property type="evidence" value="ECO:0007669"/>
    <property type="project" value="UniProtKB-ARBA"/>
</dbReference>
<evidence type="ECO:0000259" key="14">
    <source>
        <dbReference type="PROSITE" id="PS50089"/>
    </source>
</evidence>
<feature type="zinc finger region" description="C3H1-type" evidence="12">
    <location>
        <begin position="205"/>
        <end position="232"/>
    </location>
</feature>
<dbReference type="AlphaFoldDB" id="A0A6J3M5Q9"/>
<dbReference type="GO" id="GO:0061630">
    <property type="term" value="F:ubiquitin protein ligase activity"/>
    <property type="evidence" value="ECO:0007669"/>
    <property type="project" value="UniProtKB-ARBA"/>
</dbReference>
<dbReference type="GO" id="GO:0051254">
    <property type="term" value="P:positive regulation of RNA metabolic process"/>
    <property type="evidence" value="ECO:0007669"/>
    <property type="project" value="UniProtKB-ARBA"/>
</dbReference>
<dbReference type="SUPFAM" id="SSF54928">
    <property type="entry name" value="RNA-binding domain, RBD"/>
    <property type="match status" value="1"/>
</dbReference>
<dbReference type="PANTHER" id="PTHR12603">
    <property type="entry name" value="CCR4-NOT TRANSCRIPTION COMPLEX RELATED"/>
    <property type="match status" value="1"/>
</dbReference>
<accession>A0A6J3M5Q9</accession>